<keyword evidence="4" id="KW-1185">Reference proteome</keyword>
<proteinExistence type="predicted"/>
<reference evidence="4" key="1">
    <citation type="journal article" date="2019" name="Int. J. Syst. Evol. Microbiol.">
        <title>The Global Catalogue of Microorganisms (GCM) 10K type strain sequencing project: providing services to taxonomists for standard genome sequencing and annotation.</title>
        <authorList>
            <consortium name="The Broad Institute Genomics Platform"/>
            <consortium name="The Broad Institute Genome Sequencing Center for Infectious Disease"/>
            <person name="Wu L."/>
            <person name="Ma J."/>
        </authorList>
    </citation>
    <scope>NUCLEOTIDE SEQUENCE [LARGE SCALE GENOMIC DNA]</scope>
    <source>
        <strain evidence="4">CGMCC 4.7426</strain>
    </source>
</reference>
<comment type="caution">
    <text evidence="3">The sequence shown here is derived from an EMBL/GenBank/DDBJ whole genome shotgun (WGS) entry which is preliminary data.</text>
</comment>
<dbReference type="Gene3D" id="2.160.10.10">
    <property type="entry name" value="Hexapeptide repeat proteins"/>
    <property type="match status" value="1"/>
</dbReference>
<evidence type="ECO:0000256" key="2">
    <source>
        <dbReference type="ARBA" id="ARBA00022737"/>
    </source>
</evidence>
<dbReference type="InterPro" id="IPR001451">
    <property type="entry name" value="Hexapep"/>
</dbReference>
<evidence type="ECO:0000256" key="1">
    <source>
        <dbReference type="ARBA" id="ARBA00022679"/>
    </source>
</evidence>
<dbReference type="PROSITE" id="PS00101">
    <property type="entry name" value="HEXAPEP_TRANSFERASES"/>
    <property type="match status" value="1"/>
</dbReference>
<dbReference type="GO" id="GO:0016746">
    <property type="term" value="F:acyltransferase activity"/>
    <property type="evidence" value="ECO:0007669"/>
    <property type="project" value="UniProtKB-KW"/>
</dbReference>
<name>A0ABV9DI12_9BACI</name>
<dbReference type="Proteomes" id="UP001595989">
    <property type="component" value="Unassembled WGS sequence"/>
</dbReference>
<organism evidence="3 4">
    <name type="scientific">Virgibacillus kekensis</name>
    <dbReference type="NCBI Taxonomy" id="202261"/>
    <lineage>
        <taxon>Bacteria</taxon>
        <taxon>Bacillati</taxon>
        <taxon>Bacillota</taxon>
        <taxon>Bacilli</taxon>
        <taxon>Bacillales</taxon>
        <taxon>Bacillaceae</taxon>
        <taxon>Virgibacillus</taxon>
    </lineage>
</organism>
<dbReference type="InterPro" id="IPR018357">
    <property type="entry name" value="Hexapep_transf_CS"/>
</dbReference>
<dbReference type="RefSeq" id="WP_390294146.1">
    <property type="nucleotide sequence ID" value="NZ_JBHSFU010000004.1"/>
</dbReference>
<dbReference type="SUPFAM" id="SSF51161">
    <property type="entry name" value="Trimeric LpxA-like enzymes"/>
    <property type="match status" value="1"/>
</dbReference>
<protein>
    <submittedName>
        <fullName evidence="3">Acyltransferase</fullName>
    </submittedName>
</protein>
<dbReference type="CDD" id="cd04647">
    <property type="entry name" value="LbH_MAT_like"/>
    <property type="match status" value="1"/>
</dbReference>
<dbReference type="InterPro" id="IPR011004">
    <property type="entry name" value="Trimer_LpxA-like_sf"/>
</dbReference>
<keyword evidence="3" id="KW-0012">Acyltransferase</keyword>
<dbReference type="PANTHER" id="PTHR23416">
    <property type="entry name" value="SIALIC ACID SYNTHASE-RELATED"/>
    <property type="match status" value="1"/>
</dbReference>
<dbReference type="Pfam" id="PF00132">
    <property type="entry name" value="Hexapep"/>
    <property type="match status" value="1"/>
</dbReference>
<dbReference type="EMBL" id="JBHSFU010000004">
    <property type="protein sequence ID" value="MFC4557934.1"/>
    <property type="molecule type" value="Genomic_DNA"/>
</dbReference>
<accession>A0ABV9DI12</accession>
<sequence length="171" mass="18871">MKKILYIVYSLLFSKIPGGSYSIGKSIRRNFQRLLGIELGLNSVIGHHTIISYHVLNKLKLGNNSGIGPYSHVTGTGKIILGNNVICAPKITFVTRWHDLSYNEKGEKMNIQKDGDIIIGDDVFIGTNVTILPKVIIGEKSIIASGTTVYKSVPSHSFVRSSKMVIDRLEE</sequence>
<keyword evidence="1" id="KW-0808">Transferase</keyword>
<evidence type="ECO:0000313" key="4">
    <source>
        <dbReference type="Proteomes" id="UP001595989"/>
    </source>
</evidence>
<dbReference type="InterPro" id="IPR051159">
    <property type="entry name" value="Hexapeptide_acetyltransf"/>
</dbReference>
<evidence type="ECO:0000313" key="3">
    <source>
        <dbReference type="EMBL" id="MFC4557934.1"/>
    </source>
</evidence>
<keyword evidence="2" id="KW-0677">Repeat</keyword>
<gene>
    <name evidence="3" type="ORF">ACFO3D_06900</name>
</gene>